<dbReference type="Pfam" id="PF12770">
    <property type="entry name" value="CHAT"/>
    <property type="match status" value="1"/>
</dbReference>
<sequence length="877" mass="92145">MDGVTTEEPNGGLLIRAIAAYDGVLGDPRRFGPVALDVAAAARRAGDAEALVVALRAAAWADRSRMANLRALRLLDEAAGLARRSRLLRRHGEVLVTRAAVNLELGRVGAAMRDLDRAAGLVDSATVPDLDLKRAALLHNLGRLGAAAEVYRRILDGDGASVDIRTRAANNLALLEAVGGRTRDSLRHIDLALELAGQVGPAFRAVVAHSRGLVLAHAGRLAESLEQFDEAAGLMVDADLPLGEAYIEHAETLAALRVLPEARELSVRAARELEAHDVPLMAAEARLKVAEVALLAGDHEAALVEAEQAVTGFRRQRRTGWVALATVVATEAGLRAGTADERRLDQVRRAADVLRRNGNLSGAVAADLAVGTVGRALGRTALARRRLRAAHQDSRRGPVLVRLRGRLAAALAGQIDGDDRSTLAHCRAGLDDLARHRAALASMELRALASGHGVELGHLGLQVLLRSGSPLRVLDWTERTRAAALLTAAPPAPEAVQEERAALAAVYAELAEARRETGAEPAELLARQTAIEARIRRATWHGRVPEAAPGARRPAHEIRALLDGGALVSFTRAGDDLVAVVLDGRRSTLVALGPLAPLHFEADALLFALRRLTRRGPGPALHSARVSAEHALARLSETLVRPLGVDPDAPLVVVPTADTHRIPWSALHQGPVVVAPSASVWAETRIRATARRQQRVVLVAGPGLPGAEHEVAAVADCYPAPAVLVPPDATVSATADALAAADLAHLACHGHLRTDNPTFSALALADGLLTVHELDLRGIAPHRIVLAACDSAADVSYAGDELLGFAAALLARGTAGLVASVVAVGDREAVGLMRALHERLAAGRGMAEALHAARATVDRADPRGFVNWCSFTAYGAG</sequence>
<comment type="caution">
    <text evidence="2">The sequence shown here is derived from an EMBL/GenBank/DDBJ whole genome shotgun (WGS) entry which is preliminary data.</text>
</comment>
<accession>A0ABX1SJ29</accession>
<dbReference type="SUPFAM" id="SSF48452">
    <property type="entry name" value="TPR-like"/>
    <property type="match status" value="1"/>
</dbReference>
<dbReference type="EMBL" id="JAAXLA010000091">
    <property type="protein sequence ID" value="NMI01602.1"/>
    <property type="molecule type" value="Genomic_DNA"/>
</dbReference>
<dbReference type="RefSeq" id="WP_169385059.1">
    <property type="nucleotide sequence ID" value="NZ_JAAXLA010000091.1"/>
</dbReference>
<dbReference type="Gene3D" id="1.25.40.10">
    <property type="entry name" value="Tetratricopeptide repeat domain"/>
    <property type="match status" value="1"/>
</dbReference>
<dbReference type="Proteomes" id="UP000820669">
    <property type="component" value="Unassembled WGS sequence"/>
</dbReference>
<proteinExistence type="predicted"/>
<dbReference type="InterPro" id="IPR011990">
    <property type="entry name" value="TPR-like_helical_dom_sf"/>
</dbReference>
<gene>
    <name evidence="2" type="ORF">HF526_30530</name>
</gene>
<evidence type="ECO:0000313" key="2">
    <source>
        <dbReference type="EMBL" id="NMI01602.1"/>
    </source>
</evidence>
<organism evidence="2 3">
    <name type="scientific">Pseudonocardia acidicola</name>
    <dbReference type="NCBI Taxonomy" id="2724939"/>
    <lineage>
        <taxon>Bacteria</taxon>
        <taxon>Bacillati</taxon>
        <taxon>Actinomycetota</taxon>
        <taxon>Actinomycetes</taxon>
        <taxon>Pseudonocardiales</taxon>
        <taxon>Pseudonocardiaceae</taxon>
        <taxon>Pseudonocardia</taxon>
    </lineage>
</organism>
<protein>
    <submittedName>
        <fullName evidence="2">CHAT domain-containing protein</fullName>
    </submittedName>
</protein>
<keyword evidence="3" id="KW-1185">Reference proteome</keyword>
<reference evidence="2 3" key="1">
    <citation type="submission" date="2020-04" db="EMBL/GenBank/DDBJ databases">
        <authorList>
            <person name="Klaysubun C."/>
            <person name="Duangmal K."/>
            <person name="Lipun K."/>
        </authorList>
    </citation>
    <scope>NUCLEOTIDE SEQUENCE [LARGE SCALE GENOMIC DNA]</scope>
    <source>
        <strain evidence="2 3">K10HN5</strain>
    </source>
</reference>
<feature type="domain" description="CHAT" evidence="1">
    <location>
        <begin position="632"/>
        <end position="875"/>
    </location>
</feature>
<evidence type="ECO:0000313" key="3">
    <source>
        <dbReference type="Proteomes" id="UP000820669"/>
    </source>
</evidence>
<evidence type="ECO:0000259" key="1">
    <source>
        <dbReference type="Pfam" id="PF12770"/>
    </source>
</evidence>
<dbReference type="InterPro" id="IPR024983">
    <property type="entry name" value="CHAT_dom"/>
</dbReference>
<name>A0ABX1SJ29_9PSEU</name>